<dbReference type="Proteomes" id="UP001055439">
    <property type="component" value="Chromosome 9"/>
</dbReference>
<evidence type="ECO:0000313" key="2">
    <source>
        <dbReference type="EMBL" id="URE48853.1"/>
    </source>
</evidence>
<reference evidence="2" key="1">
    <citation type="submission" date="2022-05" db="EMBL/GenBank/DDBJ databases">
        <title>The Musa troglodytarum L. genome provides insights into the mechanism of non-climacteric behaviour and enrichment of carotenoids.</title>
        <authorList>
            <person name="Wang J."/>
        </authorList>
    </citation>
    <scope>NUCLEOTIDE SEQUENCE</scope>
    <source>
        <tissue evidence="2">Leaf</tissue>
    </source>
</reference>
<keyword evidence="3" id="KW-1185">Reference proteome</keyword>
<name>A0A9E7IGL7_9LILI</name>
<dbReference type="EMBL" id="CP097511">
    <property type="protein sequence ID" value="URE48853.1"/>
    <property type="molecule type" value="Genomic_DNA"/>
</dbReference>
<feature type="compositionally biased region" description="Basic and acidic residues" evidence="1">
    <location>
        <begin position="130"/>
        <end position="143"/>
    </location>
</feature>
<protein>
    <submittedName>
        <fullName evidence="2">Uncharacterized protein</fullName>
    </submittedName>
</protein>
<evidence type="ECO:0000313" key="3">
    <source>
        <dbReference type="Proteomes" id="UP001055439"/>
    </source>
</evidence>
<dbReference type="AlphaFoldDB" id="A0A9E7IGL7"/>
<organism evidence="2 3">
    <name type="scientific">Musa troglodytarum</name>
    <name type="common">fe'i banana</name>
    <dbReference type="NCBI Taxonomy" id="320322"/>
    <lineage>
        <taxon>Eukaryota</taxon>
        <taxon>Viridiplantae</taxon>
        <taxon>Streptophyta</taxon>
        <taxon>Embryophyta</taxon>
        <taxon>Tracheophyta</taxon>
        <taxon>Spermatophyta</taxon>
        <taxon>Magnoliopsida</taxon>
        <taxon>Liliopsida</taxon>
        <taxon>Zingiberales</taxon>
        <taxon>Musaceae</taxon>
        <taxon>Musa</taxon>
    </lineage>
</organism>
<gene>
    <name evidence="2" type="ORF">MUK42_11885</name>
</gene>
<proteinExistence type="predicted"/>
<feature type="compositionally biased region" description="Basic and acidic residues" evidence="1">
    <location>
        <begin position="106"/>
        <end position="122"/>
    </location>
</feature>
<sequence>MVPLRECSSGLAEFQHASTVGSLALLPFSAASRWEVIDLCSRGKQEKHSESVKILIYMRVGIQGKDKTLTSKSGDLEGLVGVWDLVEFRGAYGSNTVTIHGSQFADDGKADAKDPNKAHREAGNSNNRLPKSEQEEDTPNHNEWRVRSEVQEPVESHKDISFTCREEEEKRVLWVENNSGGFLHELFPLNAKRNCLDLTHEFYFTPLFSFSVHLW</sequence>
<accession>A0A9E7IGL7</accession>
<feature type="region of interest" description="Disordered" evidence="1">
    <location>
        <begin position="105"/>
        <end position="143"/>
    </location>
</feature>
<evidence type="ECO:0000256" key="1">
    <source>
        <dbReference type="SAM" id="MobiDB-lite"/>
    </source>
</evidence>